<sequence length="53" mass="5876">PTNSSQSDTLQVKSPILVIQTDLCYILFTPNSTMGKPSETSTNHNHLLSRVLF</sequence>
<gene>
    <name evidence="1" type="ORF">METZ01_LOCUS509328</name>
</gene>
<dbReference type="AlphaFoldDB" id="A0A383EIM9"/>
<evidence type="ECO:0000313" key="1">
    <source>
        <dbReference type="EMBL" id="SVE56474.1"/>
    </source>
</evidence>
<name>A0A383EIM9_9ZZZZ</name>
<accession>A0A383EIM9</accession>
<proteinExistence type="predicted"/>
<organism evidence="1">
    <name type="scientific">marine metagenome</name>
    <dbReference type="NCBI Taxonomy" id="408172"/>
    <lineage>
        <taxon>unclassified sequences</taxon>
        <taxon>metagenomes</taxon>
        <taxon>ecological metagenomes</taxon>
    </lineage>
</organism>
<protein>
    <submittedName>
        <fullName evidence="1">Uncharacterized protein</fullName>
    </submittedName>
</protein>
<reference evidence="1" key="1">
    <citation type="submission" date="2018-05" db="EMBL/GenBank/DDBJ databases">
        <authorList>
            <person name="Lanie J.A."/>
            <person name="Ng W.-L."/>
            <person name="Kazmierczak K.M."/>
            <person name="Andrzejewski T.M."/>
            <person name="Davidsen T.M."/>
            <person name="Wayne K.J."/>
            <person name="Tettelin H."/>
            <person name="Glass J.I."/>
            <person name="Rusch D."/>
            <person name="Podicherti R."/>
            <person name="Tsui H.-C.T."/>
            <person name="Winkler M.E."/>
        </authorList>
    </citation>
    <scope>NUCLEOTIDE SEQUENCE</scope>
</reference>
<feature type="non-terminal residue" evidence="1">
    <location>
        <position position="1"/>
    </location>
</feature>
<dbReference type="EMBL" id="UINC01226124">
    <property type="protein sequence ID" value="SVE56474.1"/>
    <property type="molecule type" value="Genomic_DNA"/>
</dbReference>